<proteinExistence type="predicted"/>
<dbReference type="EMBL" id="JQBX01000012">
    <property type="protein sequence ID" value="KRN93628.1"/>
    <property type="molecule type" value="Genomic_DNA"/>
</dbReference>
<dbReference type="PANTHER" id="PTHR35271">
    <property type="entry name" value="ABC TRANSPORTER, SUBSTRATE-BINDING LIPOPROTEIN-RELATED"/>
    <property type="match status" value="1"/>
</dbReference>
<dbReference type="InterPro" id="IPR047776">
    <property type="entry name" value="ABC_SBP_TrpX-like"/>
</dbReference>
<dbReference type="SUPFAM" id="SSF53822">
    <property type="entry name" value="Periplasmic binding protein-like I"/>
    <property type="match status" value="1"/>
</dbReference>
<dbReference type="PANTHER" id="PTHR35271:SF1">
    <property type="entry name" value="ABC TRANSPORTER, SUBSTRATE-BINDING LIPOPROTEIN"/>
    <property type="match status" value="1"/>
</dbReference>
<accession>A0A0R2L2B0</accession>
<dbReference type="Gene3D" id="3.40.50.2300">
    <property type="match status" value="2"/>
</dbReference>
<evidence type="ECO:0000313" key="2">
    <source>
        <dbReference type="EMBL" id="KRN93628.1"/>
    </source>
</evidence>
<organism evidence="2 3">
    <name type="scientific">Pediococcus stilesii</name>
    <dbReference type="NCBI Taxonomy" id="331679"/>
    <lineage>
        <taxon>Bacteria</taxon>
        <taxon>Bacillati</taxon>
        <taxon>Bacillota</taxon>
        <taxon>Bacilli</taxon>
        <taxon>Lactobacillales</taxon>
        <taxon>Lactobacillaceae</taxon>
        <taxon>Pediococcus</taxon>
    </lineage>
</organism>
<evidence type="ECO:0000313" key="3">
    <source>
        <dbReference type="Proteomes" id="UP000051859"/>
    </source>
</evidence>
<comment type="caution">
    <text evidence="2">The sequence shown here is derived from an EMBL/GenBank/DDBJ whole genome shotgun (WGS) entry which is preliminary data.</text>
</comment>
<reference evidence="2 3" key="1">
    <citation type="journal article" date="2015" name="Genome Announc.">
        <title>Expanding the biotechnology potential of lactobacilli through comparative genomics of 213 strains and associated genera.</title>
        <authorList>
            <person name="Sun Z."/>
            <person name="Harris H.M."/>
            <person name="McCann A."/>
            <person name="Guo C."/>
            <person name="Argimon S."/>
            <person name="Zhang W."/>
            <person name="Yang X."/>
            <person name="Jeffery I.B."/>
            <person name="Cooney J.C."/>
            <person name="Kagawa T.F."/>
            <person name="Liu W."/>
            <person name="Song Y."/>
            <person name="Salvetti E."/>
            <person name="Wrobel A."/>
            <person name="Rasinkangas P."/>
            <person name="Parkhill J."/>
            <person name="Rea M.C."/>
            <person name="O'Sullivan O."/>
            <person name="Ritari J."/>
            <person name="Douillard F.P."/>
            <person name="Paul Ross R."/>
            <person name="Yang R."/>
            <person name="Briner A.E."/>
            <person name="Felis G.E."/>
            <person name="de Vos W.M."/>
            <person name="Barrangou R."/>
            <person name="Klaenhammer T.R."/>
            <person name="Caufield P.W."/>
            <person name="Cui Y."/>
            <person name="Zhang H."/>
            <person name="O'Toole P.W."/>
        </authorList>
    </citation>
    <scope>NUCLEOTIDE SEQUENCE [LARGE SCALE GENOMIC DNA]</scope>
    <source>
        <strain evidence="2 3">DSM 18001</strain>
    </source>
</reference>
<keyword evidence="3" id="KW-1185">Reference proteome</keyword>
<feature type="transmembrane region" description="Helical" evidence="1">
    <location>
        <begin position="43"/>
        <end position="59"/>
    </location>
</feature>
<dbReference type="Proteomes" id="UP000051859">
    <property type="component" value="Unassembled WGS sequence"/>
</dbReference>
<evidence type="ECO:0000256" key="1">
    <source>
        <dbReference type="SAM" id="Phobius"/>
    </source>
</evidence>
<dbReference type="NCBIfam" id="NF041285">
    <property type="entry name" value="ABC_SBP_TrpX"/>
    <property type="match status" value="1"/>
</dbReference>
<keyword evidence="1" id="KW-0472">Membrane</keyword>
<dbReference type="InterPro" id="IPR007487">
    <property type="entry name" value="ABC_transpt-TYRBP-like"/>
</dbReference>
<protein>
    <submittedName>
        <fullName evidence="2">ABC-type uncharacterized transport system, periplasmic component</fullName>
    </submittedName>
</protein>
<dbReference type="Pfam" id="PF04392">
    <property type="entry name" value="ABC_sub_bind"/>
    <property type="match status" value="1"/>
</dbReference>
<dbReference type="CDD" id="cd06325">
    <property type="entry name" value="PBP1_ABC_unchar_transporter"/>
    <property type="match status" value="1"/>
</dbReference>
<dbReference type="PATRIC" id="fig|331679.3.peg.375"/>
<gene>
    <name evidence="2" type="ORF">IV81_GL000369</name>
</gene>
<keyword evidence="1" id="KW-1133">Transmembrane helix</keyword>
<keyword evidence="1" id="KW-0812">Transmembrane</keyword>
<dbReference type="InterPro" id="IPR028082">
    <property type="entry name" value="Peripla_BP_I"/>
</dbReference>
<dbReference type="AlphaFoldDB" id="A0A0R2L2B0"/>
<name>A0A0R2L2B0_9LACO</name>
<sequence>MNKRLLRLHGLINFHAGYFYGQAHGGLSFFIPNFKGVLDMKRMLGFIAVIVIFLGYAFFTETNSQVTQKGQVKEVGLLQLMDQPALKQIQKGIYAGLEESGYKVGKNLKVDYQNAQGNQSNLKTMSEKFVNENVDLAIGITTPASISLANATSSTPILMGAVTDPKGAELVQNLNQPEKNITGVSDQAPLEEQLGLIKELMPKMKTLGIIYTSSDNSAVTQYKKFKKLADAAGVKTKAYSISNSNDLNQVSQTMVQEVDAVFVPTDNTIAGAMSTLIKNADAAKVPVFPTVDSMVKDGGVATYSVNQYKLGVLTGQMAAKILKGQKVKNTPVEFIKHGDLTINTKQAAELGVKIPAKLLAEAEKNGEVFK</sequence>
<dbReference type="STRING" id="331679.IV81_GL000369"/>